<comment type="cofactor">
    <cofactor evidence="11">
        <name>thiamine diphosphate</name>
        <dbReference type="ChEBI" id="CHEBI:58937"/>
    </cofactor>
    <text evidence="11">Binds 1 thiamine pyrophosphate per subunit.</text>
</comment>
<evidence type="ECO:0000256" key="12">
    <source>
        <dbReference type="SAM" id="MobiDB-lite"/>
    </source>
</evidence>
<evidence type="ECO:0000256" key="3">
    <source>
        <dbReference type="ARBA" id="ARBA00007812"/>
    </source>
</evidence>
<comment type="cofactor">
    <cofactor evidence="11">
        <name>Mg(2+)</name>
        <dbReference type="ChEBI" id="CHEBI:18420"/>
    </cofactor>
    <text evidence="11">Binds 1 Mg(2+) ion per subunit.</text>
</comment>
<dbReference type="SUPFAM" id="SSF52467">
    <property type="entry name" value="DHS-like NAD/FAD-binding domain"/>
    <property type="match status" value="1"/>
</dbReference>
<dbReference type="STRING" id="1344416.A0A139A721"/>
<dbReference type="Proteomes" id="UP000070544">
    <property type="component" value="Unassembled WGS sequence"/>
</dbReference>
<dbReference type="CDD" id="cd02015">
    <property type="entry name" value="TPP_AHAS"/>
    <property type="match status" value="1"/>
</dbReference>
<evidence type="ECO:0000256" key="10">
    <source>
        <dbReference type="ARBA" id="ARBA00023304"/>
    </source>
</evidence>
<evidence type="ECO:0000256" key="8">
    <source>
        <dbReference type="ARBA" id="ARBA00022842"/>
    </source>
</evidence>
<dbReference type="InterPro" id="IPR029035">
    <property type="entry name" value="DHS-like_NAD/FAD-binding_dom"/>
</dbReference>
<dbReference type="Pfam" id="PF02776">
    <property type="entry name" value="TPP_enzyme_N"/>
    <property type="match status" value="1"/>
</dbReference>
<keyword evidence="10 11" id="KW-0100">Branched-chain amino acid biosynthesis</keyword>
<comment type="catalytic activity">
    <reaction evidence="11">
        <text>2 pyruvate + H(+) = (2S)-2-acetolactate + CO2</text>
        <dbReference type="Rhea" id="RHEA:25249"/>
        <dbReference type="ChEBI" id="CHEBI:15361"/>
        <dbReference type="ChEBI" id="CHEBI:15378"/>
        <dbReference type="ChEBI" id="CHEBI:16526"/>
        <dbReference type="ChEBI" id="CHEBI:58476"/>
        <dbReference type="EC" id="2.2.1.6"/>
    </reaction>
</comment>
<dbReference type="OMA" id="QETDMIG"/>
<keyword evidence="8 11" id="KW-0460">Magnesium</keyword>
<dbReference type="InterPro" id="IPR029061">
    <property type="entry name" value="THDP-binding"/>
</dbReference>
<dbReference type="FunFam" id="3.40.50.970:FF:000007">
    <property type="entry name" value="Acetolactate synthase"/>
    <property type="match status" value="1"/>
</dbReference>
<dbReference type="EMBL" id="KQ965790">
    <property type="protein sequence ID" value="KXS12255.1"/>
    <property type="molecule type" value="Genomic_DNA"/>
</dbReference>
<dbReference type="Gene3D" id="3.40.50.970">
    <property type="match status" value="2"/>
</dbReference>
<proteinExistence type="inferred from homology"/>
<dbReference type="InterPro" id="IPR012001">
    <property type="entry name" value="Thiamin_PyroP_enz_TPP-bd_dom"/>
</dbReference>
<evidence type="ECO:0000259" key="13">
    <source>
        <dbReference type="Pfam" id="PF00205"/>
    </source>
</evidence>
<evidence type="ECO:0000256" key="7">
    <source>
        <dbReference type="ARBA" id="ARBA00022723"/>
    </source>
</evidence>
<sequence>MAAISTAACAVIVAQSSSSTRFAPALSAVAGSALTLASAARAPACRASRAALQPVGNQRRWKSQATSQPIPSNTTRSSSTATAPTPVSTGSSPLTSPHLDHSFVGMTGGEIVHDMLRRLGVRTVFGYPGGAILPVYDAIYESPHFQFVLPRHEQGGGHMAEGYARATGEVGVVLVTSGPGATNVVTAMQDALSDGTPMVVLCGQVPTTAVGTDAFQEADVVGISRSCTKWNVMVKDISELPRRINEAFYIATQGRPGPVLVDLPKDVTAATLTKPIAGGIDVAIPQIRPLTPAPQHSPAFAAVVERSVNLINNAKRPVIYAGQGILSSPDGPKLLKEFAERANIPVTTTLQGLGGFDEMHPLSLHMLGMHGAAYANLAMQTADLIIALGARFDDRVTGNLKKFAPAGKAAAKEGRGGIIHFEIMPKNINKVVIATEAIEGDVVTNLGIVLPLLKRSERTEWFQTIAEWKSKYPFFYEKSKEGAALKPQEVLEELERQTRDIKEKVIISTGVGQHQMWAAQFLRWRQPRSWISSGGLGTMGYGLPAAIGAKVACPDKIVIDVDGDASFCMTGMELMTARQYNIGVKVLLLNNDFQGMVKQWQDLFYKQRYSGTQMTNPDFVKFAESMGCKGIRVSKIEDLPAAIAEFLATNEPVVLDAVVEKDEHVVPMVPAGKALHEMELGAFLKLDEPRLGEMMGPA</sequence>
<organism evidence="16 17">
    <name type="scientific">Gonapodya prolifera (strain JEL478)</name>
    <name type="common">Monoblepharis prolifera</name>
    <dbReference type="NCBI Taxonomy" id="1344416"/>
    <lineage>
        <taxon>Eukaryota</taxon>
        <taxon>Fungi</taxon>
        <taxon>Fungi incertae sedis</taxon>
        <taxon>Chytridiomycota</taxon>
        <taxon>Chytridiomycota incertae sedis</taxon>
        <taxon>Monoblepharidomycetes</taxon>
        <taxon>Monoblepharidales</taxon>
        <taxon>Gonapodyaceae</taxon>
        <taxon>Gonapodya</taxon>
    </lineage>
</organism>
<accession>A0A139A721</accession>
<dbReference type="OrthoDB" id="16262at2759"/>
<dbReference type="GO" id="GO:1901705">
    <property type="term" value="P:L-isoleucine biosynthetic process"/>
    <property type="evidence" value="ECO:0007669"/>
    <property type="project" value="EnsemblFungi"/>
</dbReference>
<dbReference type="GO" id="GO:0050660">
    <property type="term" value="F:flavin adenine dinucleotide binding"/>
    <property type="evidence" value="ECO:0007669"/>
    <property type="project" value="EnsemblFungi"/>
</dbReference>
<dbReference type="InterPro" id="IPR045229">
    <property type="entry name" value="TPP_enz"/>
</dbReference>
<keyword evidence="6 11" id="KW-0808">Transferase</keyword>
<evidence type="ECO:0000313" key="17">
    <source>
        <dbReference type="Proteomes" id="UP000070544"/>
    </source>
</evidence>
<dbReference type="GO" id="GO:0003984">
    <property type="term" value="F:acetolactate synthase activity"/>
    <property type="evidence" value="ECO:0007669"/>
    <property type="project" value="UniProtKB-EC"/>
</dbReference>
<evidence type="ECO:0000259" key="14">
    <source>
        <dbReference type="Pfam" id="PF02775"/>
    </source>
</evidence>
<dbReference type="PANTHER" id="PTHR18968:SF13">
    <property type="entry name" value="ACETOLACTATE SYNTHASE CATALYTIC SUBUNIT, MITOCHONDRIAL"/>
    <property type="match status" value="1"/>
</dbReference>
<dbReference type="InterPro" id="IPR011766">
    <property type="entry name" value="TPP_enzyme_TPP-bd"/>
</dbReference>
<dbReference type="AlphaFoldDB" id="A0A139A721"/>
<feature type="domain" description="Thiamine pyrophosphate enzyme N-terminal TPP-binding" evidence="15">
    <location>
        <begin position="106"/>
        <end position="221"/>
    </location>
</feature>
<dbReference type="InterPro" id="IPR012846">
    <property type="entry name" value="Acetolactate_synth_lsu"/>
</dbReference>
<comment type="similarity">
    <text evidence="3 11">Belongs to the TPP enzyme family.</text>
</comment>
<dbReference type="GO" id="GO:0005948">
    <property type="term" value="C:acetolactate synthase complex"/>
    <property type="evidence" value="ECO:0007669"/>
    <property type="project" value="EnsemblFungi"/>
</dbReference>
<feature type="domain" description="Thiamine pyrophosphate enzyme TPP-binding" evidence="14">
    <location>
        <begin position="510"/>
        <end position="656"/>
    </location>
</feature>
<evidence type="ECO:0000259" key="15">
    <source>
        <dbReference type="Pfam" id="PF02776"/>
    </source>
</evidence>
<feature type="region of interest" description="Disordered" evidence="12">
    <location>
        <begin position="53"/>
        <end position="100"/>
    </location>
</feature>
<dbReference type="PROSITE" id="PS00187">
    <property type="entry name" value="TPP_ENZYMES"/>
    <property type="match status" value="1"/>
</dbReference>
<evidence type="ECO:0000256" key="4">
    <source>
        <dbReference type="ARBA" id="ARBA00013145"/>
    </source>
</evidence>
<comment type="pathway">
    <text evidence="2 11">Amino-acid biosynthesis; L-valine biosynthesis; L-valine from pyruvate: step 1/4.</text>
</comment>
<keyword evidence="9 11" id="KW-0786">Thiamine pyrophosphate</keyword>
<evidence type="ECO:0000256" key="1">
    <source>
        <dbReference type="ARBA" id="ARBA00004974"/>
    </source>
</evidence>
<dbReference type="SUPFAM" id="SSF52518">
    <property type="entry name" value="Thiamin diphosphate-binding fold (THDP-binding)"/>
    <property type="match status" value="2"/>
</dbReference>
<dbReference type="Gene3D" id="3.40.50.1220">
    <property type="entry name" value="TPP-binding domain"/>
    <property type="match status" value="1"/>
</dbReference>
<evidence type="ECO:0000256" key="11">
    <source>
        <dbReference type="RuleBase" id="RU003591"/>
    </source>
</evidence>
<name>A0A139A721_GONPJ</name>
<dbReference type="UniPathway" id="UPA00049">
    <property type="reaction ID" value="UER00059"/>
</dbReference>
<feature type="domain" description="Thiamine pyrophosphate enzyme central" evidence="13">
    <location>
        <begin position="305"/>
        <end position="442"/>
    </location>
</feature>
<dbReference type="GO" id="GO:0005739">
    <property type="term" value="C:mitochondrion"/>
    <property type="evidence" value="ECO:0007669"/>
    <property type="project" value="TreeGrafter"/>
</dbReference>
<dbReference type="GO" id="GO:0000287">
    <property type="term" value="F:magnesium ion binding"/>
    <property type="evidence" value="ECO:0007669"/>
    <property type="project" value="UniProtKB-UniRule"/>
</dbReference>
<feature type="compositionally biased region" description="Low complexity" evidence="12">
    <location>
        <begin position="71"/>
        <end position="93"/>
    </location>
</feature>
<dbReference type="InterPro" id="IPR039368">
    <property type="entry name" value="AHAS_TPP"/>
</dbReference>
<dbReference type="InterPro" id="IPR012000">
    <property type="entry name" value="Thiamin_PyroP_enz_cen_dom"/>
</dbReference>
<gene>
    <name evidence="16" type="ORF">M427DRAFT_34975</name>
</gene>
<dbReference type="PANTHER" id="PTHR18968">
    <property type="entry name" value="THIAMINE PYROPHOSPHATE ENZYMES"/>
    <property type="match status" value="1"/>
</dbReference>
<reference evidence="16 17" key="1">
    <citation type="journal article" date="2015" name="Genome Biol. Evol.">
        <title>Phylogenomic analyses indicate that early fungi evolved digesting cell walls of algal ancestors of land plants.</title>
        <authorList>
            <person name="Chang Y."/>
            <person name="Wang S."/>
            <person name="Sekimoto S."/>
            <person name="Aerts A.L."/>
            <person name="Choi C."/>
            <person name="Clum A."/>
            <person name="LaButti K.M."/>
            <person name="Lindquist E.A."/>
            <person name="Yee Ngan C."/>
            <person name="Ohm R.A."/>
            <person name="Salamov A.A."/>
            <person name="Grigoriev I.V."/>
            <person name="Spatafora J.W."/>
            <person name="Berbee M.L."/>
        </authorList>
    </citation>
    <scope>NUCLEOTIDE SEQUENCE [LARGE SCALE GENOMIC DNA]</scope>
    <source>
        <strain evidence="16 17">JEL478</strain>
    </source>
</reference>
<dbReference type="EC" id="2.2.1.6" evidence="4 11"/>
<comment type="pathway">
    <text evidence="1 11">Amino-acid biosynthesis; L-isoleucine biosynthesis; L-isoleucine from 2-oxobutanoate: step 1/4.</text>
</comment>
<dbReference type="CDD" id="cd07035">
    <property type="entry name" value="TPP_PYR_POX_like"/>
    <property type="match status" value="1"/>
</dbReference>
<evidence type="ECO:0000256" key="5">
    <source>
        <dbReference type="ARBA" id="ARBA00022605"/>
    </source>
</evidence>
<keyword evidence="5 11" id="KW-0028">Amino-acid biosynthesis</keyword>
<dbReference type="GO" id="GO:0009099">
    <property type="term" value="P:L-valine biosynthetic process"/>
    <property type="evidence" value="ECO:0007669"/>
    <property type="project" value="UniProtKB-UniPathway"/>
</dbReference>
<dbReference type="Pfam" id="PF00205">
    <property type="entry name" value="TPP_enzyme_M"/>
    <property type="match status" value="1"/>
</dbReference>
<dbReference type="GO" id="GO:0030976">
    <property type="term" value="F:thiamine pyrophosphate binding"/>
    <property type="evidence" value="ECO:0007669"/>
    <property type="project" value="UniProtKB-UniRule"/>
</dbReference>
<evidence type="ECO:0000256" key="2">
    <source>
        <dbReference type="ARBA" id="ARBA00005025"/>
    </source>
</evidence>
<protein>
    <recommendedName>
        <fullName evidence="4 11">Acetolactate synthase</fullName>
        <ecNumber evidence="4 11">2.2.1.6</ecNumber>
    </recommendedName>
</protein>
<dbReference type="NCBIfam" id="TIGR00118">
    <property type="entry name" value="acolac_lg"/>
    <property type="match status" value="1"/>
</dbReference>
<evidence type="ECO:0000313" key="16">
    <source>
        <dbReference type="EMBL" id="KXS12255.1"/>
    </source>
</evidence>
<dbReference type="Pfam" id="PF02775">
    <property type="entry name" value="TPP_enzyme_C"/>
    <property type="match status" value="1"/>
</dbReference>
<evidence type="ECO:0000256" key="9">
    <source>
        <dbReference type="ARBA" id="ARBA00023052"/>
    </source>
</evidence>
<keyword evidence="7 11" id="KW-0479">Metal-binding</keyword>
<dbReference type="UniPathway" id="UPA00047">
    <property type="reaction ID" value="UER00055"/>
</dbReference>
<evidence type="ECO:0000256" key="6">
    <source>
        <dbReference type="ARBA" id="ARBA00022679"/>
    </source>
</evidence>
<keyword evidence="17" id="KW-1185">Reference proteome</keyword>
<dbReference type="InterPro" id="IPR000399">
    <property type="entry name" value="TPP-bd_CS"/>
</dbReference>
<dbReference type="FunFam" id="3.40.50.1220:FF:000008">
    <property type="entry name" value="Acetolactate synthase"/>
    <property type="match status" value="1"/>
</dbReference>